<keyword evidence="6" id="KW-0326">Glycosidase</keyword>
<keyword evidence="5" id="KW-0378">Hydrolase</keyword>
<dbReference type="GO" id="GO:0016139">
    <property type="term" value="P:glycoside catabolic process"/>
    <property type="evidence" value="ECO:0007669"/>
    <property type="project" value="TreeGrafter"/>
</dbReference>
<dbReference type="RefSeq" id="WP_090558530.1">
    <property type="nucleotide sequence ID" value="NZ_FNRA01000009.1"/>
</dbReference>
<name>A0A1H4GBJ8_9SPHI</name>
<dbReference type="EC" id="3.2.1.51" evidence="3"/>
<dbReference type="Gene3D" id="2.60.40.1180">
    <property type="entry name" value="Golgi alpha-mannosidase II"/>
    <property type="match status" value="1"/>
</dbReference>
<evidence type="ECO:0000256" key="5">
    <source>
        <dbReference type="ARBA" id="ARBA00022801"/>
    </source>
</evidence>
<evidence type="ECO:0000256" key="7">
    <source>
        <dbReference type="SAM" id="SignalP"/>
    </source>
</evidence>
<dbReference type="GO" id="GO:0006004">
    <property type="term" value="P:fucose metabolic process"/>
    <property type="evidence" value="ECO:0007669"/>
    <property type="project" value="InterPro"/>
</dbReference>
<keyword evidence="11" id="KW-1185">Reference proteome</keyword>
<feature type="chain" id="PRO_5011462213" description="alpha-L-fucosidase" evidence="7">
    <location>
        <begin position="19"/>
        <end position="482"/>
    </location>
</feature>
<evidence type="ECO:0000256" key="2">
    <source>
        <dbReference type="ARBA" id="ARBA00007951"/>
    </source>
</evidence>
<evidence type="ECO:0000259" key="9">
    <source>
        <dbReference type="Pfam" id="PF16757"/>
    </source>
</evidence>
<feature type="domain" description="Alpha-L-fucosidase C-terminal" evidence="9">
    <location>
        <begin position="405"/>
        <end position="481"/>
    </location>
</feature>
<protein>
    <recommendedName>
        <fullName evidence="3">alpha-L-fucosidase</fullName>
        <ecNumber evidence="3">3.2.1.51</ecNumber>
    </recommendedName>
</protein>
<accession>A0A1H4GBJ8</accession>
<dbReference type="Proteomes" id="UP000198850">
    <property type="component" value="Unassembled WGS sequence"/>
</dbReference>
<evidence type="ECO:0000256" key="3">
    <source>
        <dbReference type="ARBA" id="ARBA00012662"/>
    </source>
</evidence>
<evidence type="ECO:0000313" key="10">
    <source>
        <dbReference type="EMBL" id="SEB06827.1"/>
    </source>
</evidence>
<dbReference type="AlphaFoldDB" id="A0A1H4GBJ8"/>
<evidence type="ECO:0000259" key="8">
    <source>
        <dbReference type="Pfam" id="PF01120"/>
    </source>
</evidence>
<dbReference type="InterPro" id="IPR000933">
    <property type="entry name" value="Glyco_hydro_29"/>
</dbReference>
<dbReference type="PIRSF" id="PIRSF001092">
    <property type="entry name" value="Alpha-L-fucosidase"/>
    <property type="match status" value="1"/>
</dbReference>
<sequence length="482" mass="56038">MKKYVLYLLLFASQSMFAQTYQPNWKSIDSRPIPAWYQDAKFGIFIHWGVYSVPAWAPKGQYSEWYQQNLQSNGFKGQAVAYHNKKYGADFSYYQFAPLFKADLFDPEAWAKLFEQSGAKYIVLTSKHHDGFALWPSKQASESRGFAWNAAEAGPKRDLLGDLFKAVRKTSVHPGIYYSLYEWYNPLWLNNKQLYVKKHMIPQIKDVIETYKPEVFWTDGEWEQPDTLWHSTAILSWMFNDSKVKDKVVVNDRWGKDTRYKHGGFYSPEYQPNMDFKDHYFEESRGMGFSYGYNRMEDAWDYNSAKVLILHLLDKVSRGGNFLLDIGPDADGKIPPIMQERLLEIGQWLKINGEAVYGTTKYKNSIQWGPGKRDYQPKSEDNGEHVGGDIMLKLTEDPEPGYALKEVFFTQKGKIIFATVPVWPANHKVILRDMDLKGKKVTLLETGQVLPYTVNGKNSEVKFPEFNPRKMKTRYSYVIKID</sequence>
<gene>
    <name evidence="10" type="ORF">SAMN05443550_109188</name>
</gene>
<dbReference type="STRING" id="425514.SAMN05443550_109188"/>
<comment type="similarity">
    <text evidence="2">Belongs to the glycosyl hydrolase 29 family.</text>
</comment>
<dbReference type="SMART" id="SM00812">
    <property type="entry name" value="Alpha_L_fucos"/>
    <property type="match status" value="1"/>
</dbReference>
<evidence type="ECO:0000313" key="11">
    <source>
        <dbReference type="Proteomes" id="UP000198850"/>
    </source>
</evidence>
<feature type="domain" description="Glycoside hydrolase family 29 N-terminal" evidence="8">
    <location>
        <begin position="13"/>
        <end position="354"/>
    </location>
</feature>
<dbReference type="InterPro" id="IPR017853">
    <property type="entry name" value="GH"/>
</dbReference>
<reference evidence="10 11" key="1">
    <citation type="submission" date="2016-10" db="EMBL/GenBank/DDBJ databases">
        <authorList>
            <person name="de Groot N.N."/>
        </authorList>
    </citation>
    <scope>NUCLEOTIDE SEQUENCE [LARGE SCALE GENOMIC DNA]</scope>
    <source>
        <strain evidence="10 11">DSM 19033</strain>
    </source>
</reference>
<dbReference type="Gene3D" id="3.20.20.80">
    <property type="entry name" value="Glycosidases"/>
    <property type="match status" value="1"/>
</dbReference>
<dbReference type="GO" id="GO:0004560">
    <property type="term" value="F:alpha-L-fucosidase activity"/>
    <property type="evidence" value="ECO:0007669"/>
    <property type="project" value="InterPro"/>
</dbReference>
<dbReference type="InterPro" id="IPR057739">
    <property type="entry name" value="Glyco_hydro_29_N"/>
</dbReference>
<dbReference type="PRINTS" id="PR00741">
    <property type="entry name" value="GLHYDRLASE29"/>
</dbReference>
<evidence type="ECO:0000256" key="1">
    <source>
        <dbReference type="ARBA" id="ARBA00004071"/>
    </source>
</evidence>
<organism evidence="10 11">
    <name type="scientific">Pedobacter hartonius</name>
    <dbReference type="NCBI Taxonomy" id="425514"/>
    <lineage>
        <taxon>Bacteria</taxon>
        <taxon>Pseudomonadati</taxon>
        <taxon>Bacteroidota</taxon>
        <taxon>Sphingobacteriia</taxon>
        <taxon>Sphingobacteriales</taxon>
        <taxon>Sphingobacteriaceae</taxon>
        <taxon>Pedobacter</taxon>
    </lineage>
</organism>
<dbReference type="PANTHER" id="PTHR10030:SF37">
    <property type="entry name" value="ALPHA-L-FUCOSIDASE-RELATED"/>
    <property type="match status" value="1"/>
</dbReference>
<feature type="signal peptide" evidence="7">
    <location>
        <begin position="1"/>
        <end position="18"/>
    </location>
</feature>
<dbReference type="InterPro" id="IPR031919">
    <property type="entry name" value="Fucosidase_C"/>
</dbReference>
<dbReference type="InterPro" id="IPR016286">
    <property type="entry name" value="FUC_metazoa-typ"/>
</dbReference>
<proteinExistence type="inferred from homology"/>
<comment type="function">
    <text evidence="1">Alpha-L-fucosidase is responsible for hydrolyzing the alpha-1,6-linked fucose joined to the reducing-end N-acetylglucosamine of the carbohydrate moieties of glycoproteins.</text>
</comment>
<dbReference type="EMBL" id="FNRA01000009">
    <property type="protein sequence ID" value="SEB06827.1"/>
    <property type="molecule type" value="Genomic_DNA"/>
</dbReference>
<dbReference type="Pfam" id="PF01120">
    <property type="entry name" value="Alpha_L_fucos"/>
    <property type="match status" value="1"/>
</dbReference>
<dbReference type="InterPro" id="IPR013780">
    <property type="entry name" value="Glyco_hydro_b"/>
</dbReference>
<dbReference type="OrthoDB" id="107551at2"/>
<evidence type="ECO:0000256" key="4">
    <source>
        <dbReference type="ARBA" id="ARBA00022729"/>
    </source>
</evidence>
<dbReference type="SUPFAM" id="SSF51445">
    <property type="entry name" value="(Trans)glycosidases"/>
    <property type="match status" value="1"/>
</dbReference>
<dbReference type="PANTHER" id="PTHR10030">
    <property type="entry name" value="ALPHA-L-FUCOSIDASE"/>
    <property type="match status" value="1"/>
</dbReference>
<keyword evidence="4 7" id="KW-0732">Signal</keyword>
<dbReference type="Pfam" id="PF16757">
    <property type="entry name" value="Fucosidase_C"/>
    <property type="match status" value="1"/>
</dbReference>
<dbReference type="GO" id="GO:0005764">
    <property type="term" value="C:lysosome"/>
    <property type="evidence" value="ECO:0007669"/>
    <property type="project" value="TreeGrafter"/>
</dbReference>
<evidence type="ECO:0000256" key="6">
    <source>
        <dbReference type="ARBA" id="ARBA00023295"/>
    </source>
</evidence>